<evidence type="ECO:0000256" key="3">
    <source>
        <dbReference type="ARBA" id="ARBA00022475"/>
    </source>
</evidence>
<keyword evidence="6 7" id="KW-0472">Membrane</keyword>
<evidence type="ECO:0000256" key="4">
    <source>
        <dbReference type="ARBA" id="ARBA00022692"/>
    </source>
</evidence>
<evidence type="ECO:0000256" key="7">
    <source>
        <dbReference type="SAM" id="Phobius"/>
    </source>
</evidence>
<dbReference type="STRING" id="1124188.SAMN05444377_101416"/>
<comment type="similarity">
    <text evidence="2">Belongs to the UPF0719 family.</text>
</comment>
<proteinExistence type="inferred from homology"/>
<dbReference type="EMBL" id="FQVQ01000001">
    <property type="protein sequence ID" value="SHE84661.1"/>
    <property type="molecule type" value="Genomic_DNA"/>
</dbReference>
<evidence type="ECO:0008006" key="10">
    <source>
        <dbReference type="Google" id="ProtNLM"/>
    </source>
</evidence>
<dbReference type="Proteomes" id="UP000184147">
    <property type="component" value="Unassembled WGS sequence"/>
</dbReference>
<keyword evidence="4 7" id="KW-0812">Transmembrane</keyword>
<evidence type="ECO:0000256" key="2">
    <source>
        <dbReference type="ARBA" id="ARBA00005779"/>
    </source>
</evidence>
<reference evidence="8 9" key="1">
    <citation type="submission" date="2016-11" db="EMBL/GenBank/DDBJ databases">
        <authorList>
            <person name="Jaros S."/>
            <person name="Januszkiewicz K."/>
            <person name="Wedrychowicz H."/>
        </authorList>
    </citation>
    <scope>NUCLEOTIDE SEQUENCE [LARGE SCALE GENOMIC DNA]</scope>
    <source>
        <strain evidence="8 9">DSM 25660</strain>
    </source>
</reference>
<gene>
    <name evidence="8" type="ORF">SAMN05444377_101416</name>
</gene>
<name>A0A1M4WTM7_9FLAO</name>
<protein>
    <recommendedName>
        <fullName evidence="10">DUF350 domain-containing protein</fullName>
    </recommendedName>
</protein>
<accession>A0A1M4WTM7</accession>
<keyword evidence="3" id="KW-1003">Cell membrane</keyword>
<dbReference type="Pfam" id="PF03994">
    <property type="entry name" value="DUF350"/>
    <property type="match status" value="1"/>
</dbReference>
<evidence type="ECO:0000256" key="1">
    <source>
        <dbReference type="ARBA" id="ARBA00004651"/>
    </source>
</evidence>
<dbReference type="AlphaFoldDB" id="A0A1M4WTM7"/>
<keyword evidence="5 7" id="KW-1133">Transmembrane helix</keyword>
<dbReference type="InterPro" id="IPR007140">
    <property type="entry name" value="DUF350"/>
</dbReference>
<sequence>MTLTPILNSIVFSIIGIVILFIGYWILEKMTPENTWKEIVHNKNTALAIVMGALIIGISLIVSAAIHG</sequence>
<evidence type="ECO:0000256" key="6">
    <source>
        <dbReference type="ARBA" id="ARBA00023136"/>
    </source>
</evidence>
<evidence type="ECO:0000256" key="5">
    <source>
        <dbReference type="ARBA" id="ARBA00022989"/>
    </source>
</evidence>
<feature type="transmembrane region" description="Helical" evidence="7">
    <location>
        <begin position="6"/>
        <end position="27"/>
    </location>
</feature>
<dbReference type="GO" id="GO:0005886">
    <property type="term" value="C:plasma membrane"/>
    <property type="evidence" value="ECO:0007669"/>
    <property type="project" value="UniProtKB-SubCell"/>
</dbReference>
<evidence type="ECO:0000313" key="9">
    <source>
        <dbReference type="Proteomes" id="UP000184147"/>
    </source>
</evidence>
<dbReference type="OrthoDB" id="200249at2"/>
<keyword evidence="9" id="KW-1185">Reference proteome</keyword>
<evidence type="ECO:0000313" key="8">
    <source>
        <dbReference type="EMBL" id="SHE84661.1"/>
    </source>
</evidence>
<organism evidence="8 9">
    <name type="scientific">Flavobacterium fontis</name>
    <dbReference type="NCBI Taxonomy" id="1124188"/>
    <lineage>
        <taxon>Bacteria</taxon>
        <taxon>Pseudomonadati</taxon>
        <taxon>Bacteroidota</taxon>
        <taxon>Flavobacteriia</taxon>
        <taxon>Flavobacteriales</taxon>
        <taxon>Flavobacteriaceae</taxon>
        <taxon>Flavobacterium</taxon>
    </lineage>
</organism>
<comment type="subcellular location">
    <subcellularLocation>
        <location evidence="1">Cell membrane</location>
        <topology evidence="1">Multi-pass membrane protein</topology>
    </subcellularLocation>
</comment>
<feature type="transmembrane region" description="Helical" evidence="7">
    <location>
        <begin position="47"/>
        <end position="66"/>
    </location>
</feature>
<dbReference type="RefSeq" id="WP_073361025.1">
    <property type="nucleotide sequence ID" value="NZ_FQVQ01000001.1"/>
</dbReference>